<dbReference type="Proteomes" id="UP000603708">
    <property type="component" value="Unassembled WGS sequence"/>
</dbReference>
<name>A0A919GDY5_9ACTN</name>
<dbReference type="AlphaFoldDB" id="A0A919GDY5"/>
<reference evidence="2" key="2">
    <citation type="submission" date="2020-09" db="EMBL/GenBank/DDBJ databases">
        <authorList>
            <person name="Sun Q."/>
            <person name="Ohkuma M."/>
        </authorList>
    </citation>
    <scope>NUCLEOTIDE SEQUENCE</scope>
    <source>
        <strain evidence="2">JCM 5069</strain>
    </source>
</reference>
<reference evidence="2" key="1">
    <citation type="journal article" date="2014" name="Int. J. Syst. Evol. Microbiol.">
        <title>Complete genome sequence of Corynebacterium casei LMG S-19264T (=DSM 44701T), isolated from a smear-ripened cheese.</title>
        <authorList>
            <consortium name="US DOE Joint Genome Institute (JGI-PGF)"/>
            <person name="Walter F."/>
            <person name="Albersmeier A."/>
            <person name="Kalinowski J."/>
            <person name="Ruckert C."/>
        </authorList>
    </citation>
    <scope>NUCLEOTIDE SEQUENCE</scope>
    <source>
        <strain evidence="2">JCM 5069</strain>
    </source>
</reference>
<sequence>MGLRCTVTHYGPDRLLALRDARPRDLYGAVSVLGAVGTQAARQHGDGWRKDLSSPPGPCPMAPPGPQLMAARLTGFTVGHAHTHLRNGPERP</sequence>
<proteinExistence type="predicted"/>
<accession>A0A919GDY5</accession>
<evidence type="ECO:0000313" key="3">
    <source>
        <dbReference type="Proteomes" id="UP000603708"/>
    </source>
</evidence>
<protein>
    <submittedName>
        <fullName evidence="2">Uncharacterized protein</fullName>
    </submittedName>
</protein>
<evidence type="ECO:0000256" key="1">
    <source>
        <dbReference type="SAM" id="MobiDB-lite"/>
    </source>
</evidence>
<feature type="compositionally biased region" description="Basic and acidic residues" evidence="1">
    <location>
        <begin position="43"/>
        <end position="52"/>
    </location>
</feature>
<dbReference type="EMBL" id="BNCD01000013">
    <property type="protein sequence ID" value="GHH82877.1"/>
    <property type="molecule type" value="Genomic_DNA"/>
</dbReference>
<evidence type="ECO:0000313" key="2">
    <source>
        <dbReference type="EMBL" id="GHH82877.1"/>
    </source>
</evidence>
<comment type="caution">
    <text evidence="2">The sequence shown here is derived from an EMBL/GenBank/DDBJ whole genome shotgun (WGS) entry which is preliminary data.</text>
</comment>
<gene>
    <name evidence="2" type="ORF">GCM10018793_43560</name>
</gene>
<organism evidence="2 3">
    <name type="scientific">Streptomyces sulfonofaciens</name>
    <dbReference type="NCBI Taxonomy" id="68272"/>
    <lineage>
        <taxon>Bacteria</taxon>
        <taxon>Bacillati</taxon>
        <taxon>Actinomycetota</taxon>
        <taxon>Actinomycetes</taxon>
        <taxon>Kitasatosporales</taxon>
        <taxon>Streptomycetaceae</taxon>
        <taxon>Streptomyces</taxon>
    </lineage>
</organism>
<keyword evidence="3" id="KW-1185">Reference proteome</keyword>
<feature type="region of interest" description="Disordered" evidence="1">
    <location>
        <begin position="41"/>
        <end position="63"/>
    </location>
</feature>